<feature type="domain" description="RNase III" evidence="9">
    <location>
        <begin position="5"/>
        <end position="133"/>
    </location>
</feature>
<dbReference type="NCBIfam" id="TIGR02191">
    <property type="entry name" value="RNaseIII"/>
    <property type="match status" value="1"/>
</dbReference>
<dbReference type="SUPFAM" id="SSF54768">
    <property type="entry name" value="dsRNA-binding domain-like"/>
    <property type="match status" value="1"/>
</dbReference>
<evidence type="ECO:0000256" key="1">
    <source>
        <dbReference type="ARBA" id="ARBA00000109"/>
    </source>
</evidence>
<evidence type="ECO:0000256" key="2">
    <source>
        <dbReference type="ARBA" id="ARBA00010183"/>
    </source>
</evidence>
<sequence length="230" mass="26471">MMKNFEKLLSKLDIQFNDLNIFKRAFMHSSYVNEQKNTNLEDNERLEYLGDAVLDLIISEYLFKKENLSEGEMSKLRAKYVCESALFTYAKKLKFNNYVLLGKGEINSKGYNKPAIVSDVFEAFIAAIYLDQGLDSVKKFVYEFIIPIIEESSKELFIDYKTKLQEFPELINKSINYVNLEETGEAHDKKFVIAVKSGRKILGKGIGKSKKEAEMKAAKNALLKLEKNKN</sequence>
<dbReference type="GO" id="GO:0004525">
    <property type="term" value="F:ribonuclease III activity"/>
    <property type="evidence" value="ECO:0007669"/>
    <property type="project" value="UniProtKB-EC"/>
</dbReference>
<name>Q6LX27_METMP</name>
<dbReference type="HOGENOM" id="CLU_000907_1_3_2"/>
<dbReference type="PANTHER" id="PTHR11207:SF0">
    <property type="entry name" value="RIBONUCLEASE 3"/>
    <property type="match status" value="1"/>
</dbReference>
<dbReference type="PANTHER" id="PTHR11207">
    <property type="entry name" value="RIBONUCLEASE III"/>
    <property type="match status" value="1"/>
</dbReference>
<dbReference type="InterPro" id="IPR000999">
    <property type="entry name" value="RNase_III_dom"/>
</dbReference>
<evidence type="ECO:0000256" key="6">
    <source>
        <dbReference type="ARBA" id="ARBA00022801"/>
    </source>
</evidence>
<dbReference type="Gene3D" id="3.30.160.20">
    <property type="match status" value="1"/>
</dbReference>
<keyword evidence="5" id="KW-0255">Endonuclease</keyword>
<dbReference type="eggNOG" id="arCOG03457">
    <property type="taxonomic scope" value="Archaea"/>
</dbReference>
<keyword evidence="7" id="KW-0694">RNA-binding</keyword>
<dbReference type="Pfam" id="PF00035">
    <property type="entry name" value="dsrm"/>
    <property type="match status" value="1"/>
</dbReference>
<keyword evidence="11" id="KW-1185">Reference proteome</keyword>
<dbReference type="InterPro" id="IPR036389">
    <property type="entry name" value="RNase_III_sf"/>
</dbReference>
<dbReference type="EMBL" id="BX950229">
    <property type="protein sequence ID" value="CAF31082.1"/>
    <property type="molecule type" value="Genomic_DNA"/>
</dbReference>
<dbReference type="GO" id="GO:0003725">
    <property type="term" value="F:double-stranded RNA binding"/>
    <property type="evidence" value="ECO:0007669"/>
    <property type="project" value="TreeGrafter"/>
</dbReference>
<dbReference type="Gene3D" id="1.10.1520.10">
    <property type="entry name" value="Ribonuclease III domain"/>
    <property type="match status" value="1"/>
</dbReference>
<dbReference type="GO" id="GO:0006364">
    <property type="term" value="P:rRNA processing"/>
    <property type="evidence" value="ECO:0007669"/>
    <property type="project" value="InterPro"/>
</dbReference>
<comment type="catalytic activity">
    <reaction evidence="1">
        <text>Endonucleolytic cleavage to 5'-phosphomonoester.</text>
        <dbReference type="EC" id="3.1.26.3"/>
    </reaction>
</comment>
<keyword evidence="6 10" id="KW-0378">Hydrolase</keyword>
<dbReference type="PROSITE" id="PS50137">
    <property type="entry name" value="DS_RBD"/>
    <property type="match status" value="1"/>
</dbReference>
<evidence type="ECO:0000256" key="4">
    <source>
        <dbReference type="ARBA" id="ARBA00022722"/>
    </source>
</evidence>
<dbReference type="SUPFAM" id="SSF69065">
    <property type="entry name" value="RNase III domain-like"/>
    <property type="match status" value="1"/>
</dbReference>
<reference evidence="10 11" key="1">
    <citation type="journal article" date="2004" name="J. Bacteriol.">
        <title>Complete genome sequence of the genetically tractable hydrogenotrophic methanogen Methanococcus maripaludis.</title>
        <authorList>
            <person name="Hendrickson E.L."/>
            <person name="Kaul R."/>
            <person name="Zhou Y."/>
            <person name="Bovee D."/>
            <person name="Chapman P."/>
            <person name="Chung J."/>
            <person name="Conway de Macario E."/>
            <person name="Dodsworth J.A."/>
            <person name="Gillett W."/>
            <person name="Graham D.E."/>
            <person name="Hackett M."/>
            <person name="Haydock A.K."/>
            <person name="Kang A."/>
            <person name="Land M.L."/>
            <person name="Levy R."/>
            <person name="Lie T.J."/>
            <person name="Major T.A."/>
            <person name="Moore B.C."/>
            <person name="Porat I."/>
            <person name="Palmeiri A."/>
            <person name="Rouse G."/>
            <person name="Saenphimmachak C."/>
            <person name="Soll D."/>
            <person name="Van Dien S."/>
            <person name="Wang T."/>
            <person name="Whitman W.B."/>
            <person name="Xia Q."/>
            <person name="Zhang Y."/>
            <person name="Larimer F.W."/>
            <person name="Olson M.V."/>
            <person name="Leigh J.A."/>
        </authorList>
    </citation>
    <scope>NUCLEOTIDE SEQUENCE [LARGE SCALE GENOMIC DNA]</scope>
    <source>
        <strain evidence="11">S2 / LL</strain>
    </source>
</reference>
<evidence type="ECO:0000256" key="3">
    <source>
        <dbReference type="ARBA" id="ARBA00012177"/>
    </source>
</evidence>
<dbReference type="Pfam" id="PF14622">
    <property type="entry name" value="Ribonucleas_3_3"/>
    <property type="match status" value="1"/>
</dbReference>
<evidence type="ECO:0000313" key="10">
    <source>
        <dbReference type="EMBL" id="CAF31082.1"/>
    </source>
</evidence>
<dbReference type="KEGG" id="mmp:MMP1526"/>
<dbReference type="HAMAP" id="MF_00104">
    <property type="entry name" value="RNase_III"/>
    <property type="match status" value="1"/>
</dbReference>
<dbReference type="SMART" id="SM00358">
    <property type="entry name" value="DSRM"/>
    <property type="match status" value="1"/>
</dbReference>
<gene>
    <name evidence="10" type="primary">rncS</name>
    <name evidence="10" type="ordered locus">MMP1526</name>
</gene>
<protein>
    <recommendedName>
        <fullName evidence="3">ribonuclease III</fullName>
        <ecNumber evidence="3">3.1.26.3</ecNumber>
    </recommendedName>
</protein>
<dbReference type="PATRIC" id="fig|267377.15.peg.1563"/>
<comment type="similarity">
    <text evidence="2">Belongs to the ribonuclease III family.</text>
</comment>
<evidence type="ECO:0000259" key="9">
    <source>
        <dbReference type="PROSITE" id="PS50142"/>
    </source>
</evidence>
<dbReference type="GO" id="GO:0010468">
    <property type="term" value="P:regulation of gene expression"/>
    <property type="evidence" value="ECO:0007669"/>
    <property type="project" value="TreeGrafter"/>
</dbReference>
<evidence type="ECO:0000256" key="7">
    <source>
        <dbReference type="ARBA" id="ARBA00022884"/>
    </source>
</evidence>
<dbReference type="CDD" id="cd00593">
    <property type="entry name" value="RIBOc"/>
    <property type="match status" value="1"/>
</dbReference>
<dbReference type="STRING" id="267377.MMP1526"/>
<dbReference type="PROSITE" id="PS00517">
    <property type="entry name" value="RNASE_3_1"/>
    <property type="match status" value="1"/>
</dbReference>
<dbReference type="InterPro" id="IPR011907">
    <property type="entry name" value="RNase_III"/>
</dbReference>
<evidence type="ECO:0000313" key="11">
    <source>
        <dbReference type="Proteomes" id="UP000000590"/>
    </source>
</evidence>
<dbReference type="EnsemblBacteria" id="CAF31082">
    <property type="protein sequence ID" value="CAF31082"/>
    <property type="gene ID" value="MMP1526"/>
</dbReference>
<dbReference type="PROSITE" id="PS50142">
    <property type="entry name" value="RNASE_3_2"/>
    <property type="match status" value="1"/>
</dbReference>
<accession>Q6LX27</accession>
<dbReference type="InterPro" id="IPR014720">
    <property type="entry name" value="dsRBD_dom"/>
</dbReference>
<proteinExistence type="inferred from homology"/>
<dbReference type="FunFam" id="1.10.1520.10:FF:000001">
    <property type="entry name" value="Ribonuclease 3"/>
    <property type="match status" value="1"/>
</dbReference>
<evidence type="ECO:0000259" key="8">
    <source>
        <dbReference type="PROSITE" id="PS50137"/>
    </source>
</evidence>
<dbReference type="Proteomes" id="UP000000590">
    <property type="component" value="Chromosome"/>
</dbReference>
<dbReference type="CDD" id="cd10845">
    <property type="entry name" value="DSRM_RNAse_III_family"/>
    <property type="match status" value="1"/>
</dbReference>
<keyword evidence="4" id="KW-0540">Nuclease</keyword>
<dbReference type="AlphaFoldDB" id="Q6LX27"/>
<evidence type="ECO:0000256" key="5">
    <source>
        <dbReference type="ARBA" id="ARBA00022759"/>
    </source>
</evidence>
<organism evidence="11">
    <name type="scientific">Methanococcus maripaludis (strain DSM 14266 / JCM 13030 / NBRC 101832 / S2 / LL)</name>
    <dbReference type="NCBI Taxonomy" id="267377"/>
    <lineage>
        <taxon>Archaea</taxon>
        <taxon>Methanobacteriati</taxon>
        <taxon>Methanobacteriota</taxon>
        <taxon>Methanomada group</taxon>
        <taxon>Methanococci</taxon>
        <taxon>Methanococcales</taxon>
        <taxon>Methanococcaceae</taxon>
        <taxon>Methanococcus</taxon>
    </lineage>
</organism>
<dbReference type="SMART" id="SM00535">
    <property type="entry name" value="RIBOc"/>
    <property type="match status" value="1"/>
</dbReference>
<dbReference type="EC" id="3.1.26.3" evidence="3"/>
<feature type="domain" description="DRBM" evidence="8">
    <location>
        <begin position="159"/>
        <end position="227"/>
    </location>
</feature>